<accession>A0A4S3J6K4</accession>
<dbReference type="EMBL" id="SOSA01000517">
    <property type="protein sequence ID" value="THC90475.1"/>
    <property type="molecule type" value="Genomic_DNA"/>
</dbReference>
<keyword evidence="2" id="KW-1185">Reference proteome</keyword>
<sequence>MFVSLSHAIWGITIDGSDIWVGVCLQEKAHNIALTLT</sequence>
<dbReference type="AlphaFoldDB" id="A0A4S3J6K4"/>
<reference evidence="1 2" key="1">
    <citation type="submission" date="2019-03" db="EMBL/GenBank/DDBJ databases">
        <title>The genome sequence of a newly discovered highly antifungal drug resistant Aspergillus species, Aspergillus tanneri NIH 1004.</title>
        <authorList>
            <person name="Mounaud S."/>
            <person name="Singh I."/>
            <person name="Joardar V."/>
            <person name="Pakala S."/>
            <person name="Pakala S."/>
            <person name="Venepally P."/>
            <person name="Hoover J."/>
            <person name="Nierman W."/>
            <person name="Chung J."/>
            <person name="Losada L."/>
        </authorList>
    </citation>
    <scope>NUCLEOTIDE SEQUENCE [LARGE SCALE GENOMIC DNA]</scope>
    <source>
        <strain evidence="1 2">NIH1004</strain>
    </source>
</reference>
<name>A0A4S3J6K4_9EURO</name>
<proteinExistence type="predicted"/>
<evidence type="ECO:0000313" key="1">
    <source>
        <dbReference type="EMBL" id="THC90475.1"/>
    </source>
</evidence>
<dbReference type="Proteomes" id="UP000308092">
    <property type="component" value="Unassembled WGS sequence"/>
</dbReference>
<evidence type="ECO:0000313" key="2">
    <source>
        <dbReference type="Proteomes" id="UP000308092"/>
    </source>
</evidence>
<organism evidence="1 2">
    <name type="scientific">Aspergillus tanneri</name>
    <dbReference type="NCBI Taxonomy" id="1220188"/>
    <lineage>
        <taxon>Eukaryota</taxon>
        <taxon>Fungi</taxon>
        <taxon>Dikarya</taxon>
        <taxon>Ascomycota</taxon>
        <taxon>Pezizomycotina</taxon>
        <taxon>Eurotiomycetes</taxon>
        <taxon>Eurotiomycetidae</taxon>
        <taxon>Eurotiales</taxon>
        <taxon>Aspergillaceae</taxon>
        <taxon>Aspergillus</taxon>
        <taxon>Aspergillus subgen. Circumdati</taxon>
    </lineage>
</organism>
<dbReference type="VEuPathDB" id="FungiDB:EYZ11_010066"/>
<gene>
    <name evidence="1" type="ORF">EYZ11_010066</name>
</gene>
<comment type="caution">
    <text evidence="1">The sequence shown here is derived from an EMBL/GenBank/DDBJ whole genome shotgun (WGS) entry which is preliminary data.</text>
</comment>
<protein>
    <submittedName>
        <fullName evidence="1">Uncharacterized protein</fullName>
    </submittedName>
</protein>